<gene>
    <name evidence="2" type="ORF">GV791_21520</name>
</gene>
<organism evidence="2 3">
    <name type="scientific">Nocardia cyriacigeorgica</name>
    <dbReference type="NCBI Taxonomy" id="135487"/>
    <lineage>
        <taxon>Bacteria</taxon>
        <taxon>Bacillati</taxon>
        <taxon>Actinomycetota</taxon>
        <taxon>Actinomycetes</taxon>
        <taxon>Mycobacteriales</taxon>
        <taxon>Nocardiaceae</taxon>
        <taxon>Nocardia</taxon>
    </lineage>
</organism>
<keyword evidence="1" id="KW-1133">Transmembrane helix</keyword>
<keyword evidence="1" id="KW-0812">Transmembrane</keyword>
<protein>
    <submittedName>
        <fullName evidence="2">Uncharacterized protein</fullName>
    </submittedName>
</protein>
<dbReference type="EMBL" id="JAAGVB010000038">
    <property type="protein sequence ID" value="NEW35123.1"/>
    <property type="molecule type" value="Genomic_DNA"/>
</dbReference>
<proteinExistence type="predicted"/>
<dbReference type="AlphaFoldDB" id="A0A6P1CTY4"/>
<name>A0A6P1CTY4_9NOCA</name>
<keyword evidence="1" id="KW-0472">Membrane</keyword>
<sequence>MRAIPIAGWLYLTAGLIAAAAGHAPENRLLRALWWIDAFLSIVVHAAQIPFAVRAARGCGRSAAEIAVMTQIFGLTWWRTVDHEPQEGPR</sequence>
<feature type="transmembrane region" description="Helical" evidence="1">
    <location>
        <begin position="32"/>
        <end position="53"/>
    </location>
</feature>
<evidence type="ECO:0000313" key="3">
    <source>
        <dbReference type="Proteomes" id="UP000471166"/>
    </source>
</evidence>
<dbReference type="Proteomes" id="UP000471166">
    <property type="component" value="Unassembled WGS sequence"/>
</dbReference>
<evidence type="ECO:0000313" key="2">
    <source>
        <dbReference type="EMBL" id="NEW35123.1"/>
    </source>
</evidence>
<evidence type="ECO:0000256" key="1">
    <source>
        <dbReference type="SAM" id="Phobius"/>
    </source>
</evidence>
<reference evidence="2 3" key="1">
    <citation type="submission" date="2020-01" db="EMBL/GenBank/DDBJ databases">
        <title>Genetics and antimicrobial susceptibilities of Nocardia species isolated from the soil; a comparison with species isolated from humans.</title>
        <authorList>
            <person name="Carrasco G."/>
            <person name="Monzon S."/>
            <person name="Sansegundo M."/>
            <person name="Garcia E."/>
            <person name="Garrido N."/>
            <person name="Medina M.J."/>
            <person name="Villalon P."/>
            <person name="Ramirez-Arocha A.C."/>
            <person name="Jimenez P."/>
            <person name="Cuesta I."/>
            <person name="Valdezate S."/>
        </authorList>
    </citation>
    <scope>NUCLEOTIDE SEQUENCE [LARGE SCALE GENOMIC DNA]</scope>
    <source>
        <strain evidence="2 3">CNM20110626</strain>
    </source>
</reference>
<accession>A0A6P1CTY4</accession>
<comment type="caution">
    <text evidence="2">The sequence shown here is derived from an EMBL/GenBank/DDBJ whole genome shotgun (WGS) entry which is preliminary data.</text>
</comment>